<feature type="region of interest" description="Disordered" evidence="1">
    <location>
        <begin position="155"/>
        <end position="174"/>
    </location>
</feature>
<dbReference type="AlphaFoldDB" id="A0A8S9TLJ6"/>
<comment type="caution">
    <text evidence="2">The sequence shown here is derived from an EMBL/GenBank/DDBJ whole genome shotgun (WGS) entry which is preliminary data.</text>
</comment>
<evidence type="ECO:0000313" key="3">
    <source>
        <dbReference type="Proteomes" id="UP000704712"/>
    </source>
</evidence>
<dbReference type="SUPFAM" id="SSF56219">
    <property type="entry name" value="DNase I-like"/>
    <property type="match status" value="1"/>
</dbReference>
<proteinExistence type="predicted"/>
<organism evidence="2 3">
    <name type="scientific">Phytophthora infestans</name>
    <name type="common">Potato late blight agent</name>
    <name type="synonym">Botrytis infestans</name>
    <dbReference type="NCBI Taxonomy" id="4787"/>
    <lineage>
        <taxon>Eukaryota</taxon>
        <taxon>Sar</taxon>
        <taxon>Stramenopiles</taxon>
        <taxon>Oomycota</taxon>
        <taxon>Peronosporomycetes</taxon>
        <taxon>Peronosporales</taxon>
        <taxon>Peronosporaceae</taxon>
        <taxon>Phytophthora</taxon>
    </lineage>
</organism>
<gene>
    <name evidence="2" type="ORF">GN958_ATG20963</name>
</gene>
<evidence type="ECO:0000256" key="1">
    <source>
        <dbReference type="SAM" id="MobiDB-lite"/>
    </source>
</evidence>
<reference evidence="2" key="1">
    <citation type="submission" date="2020-03" db="EMBL/GenBank/DDBJ databases">
        <title>Hybrid Assembly of Korean Phytophthora infestans isolates.</title>
        <authorList>
            <person name="Prokchorchik M."/>
            <person name="Lee Y."/>
            <person name="Seo J."/>
            <person name="Cho J.-H."/>
            <person name="Park Y.-E."/>
            <person name="Jang D.-C."/>
            <person name="Im J.-S."/>
            <person name="Choi J.-G."/>
            <person name="Park H.-J."/>
            <person name="Lee G.-B."/>
            <person name="Lee Y.-G."/>
            <person name="Hong S.-Y."/>
            <person name="Cho K."/>
            <person name="Sohn K.H."/>
        </authorList>
    </citation>
    <scope>NUCLEOTIDE SEQUENCE</scope>
    <source>
        <strain evidence="2">KR_2_A2</strain>
    </source>
</reference>
<name>A0A8S9TLJ6_PHYIN</name>
<evidence type="ECO:0000313" key="2">
    <source>
        <dbReference type="EMBL" id="KAF4129846.1"/>
    </source>
</evidence>
<dbReference type="InterPro" id="IPR036691">
    <property type="entry name" value="Endo/exonu/phosph_ase_sf"/>
</dbReference>
<feature type="compositionally biased region" description="Polar residues" evidence="1">
    <location>
        <begin position="163"/>
        <end position="172"/>
    </location>
</feature>
<dbReference type="EMBL" id="JAACNO010002916">
    <property type="protein sequence ID" value="KAF4129846.1"/>
    <property type="molecule type" value="Genomic_DNA"/>
</dbReference>
<protein>
    <submittedName>
        <fullName evidence="2">Uncharacterized protein</fullName>
    </submittedName>
</protein>
<sequence length="193" mass="22316">MTDAVDLQFDLDGDDEVQDPLHHFTFWRKNSASRLDRFYVKGEPFHILQSMNVLVPAHDSDHQEVRINICTRKTERELRTGKLYPISSGRPHRIREAIERGLIPLLDDYERTADPVGKSDALIGDIQPLLKRTRIDDRKQASRYFRKLRADTHVPKATRPETIAQQQKSSPPKSCKIVWETTRKFVRGGAAFI</sequence>
<dbReference type="Proteomes" id="UP000704712">
    <property type="component" value="Unassembled WGS sequence"/>
</dbReference>
<accession>A0A8S9TLJ6</accession>